<dbReference type="Gene3D" id="1.10.510.10">
    <property type="entry name" value="Transferase(Phosphotransferase) domain 1"/>
    <property type="match status" value="1"/>
</dbReference>
<feature type="domain" description="Protein kinase" evidence="2">
    <location>
        <begin position="1"/>
        <end position="258"/>
    </location>
</feature>
<dbReference type="AlphaFoldDB" id="A0AAD6XVL7"/>
<accession>A0AAD6XVL7</accession>
<dbReference type="PANTHER" id="PTHR24359:SF1">
    <property type="entry name" value="INHIBITOR OF NUCLEAR FACTOR KAPPA-B KINASE EPSILON SUBUNIT HOMOLOG 1-RELATED"/>
    <property type="match status" value="1"/>
</dbReference>
<reference evidence="3" key="1">
    <citation type="submission" date="2023-03" db="EMBL/GenBank/DDBJ databases">
        <title>Massive genome expansion in bonnet fungi (Mycena s.s.) driven by repeated elements and novel gene families across ecological guilds.</title>
        <authorList>
            <consortium name="Lawrence Berkeley National Laboratory"/>
            <person name="Harder C.B."/>
            <person name="Miyauchi S."/>
            <person name="Viragh M."/>
            <person name="Kuo A."/>
            <person name="Thoen E."/>
            <person name="Andreopoulos B."/>
            <person name="Lu D."/>
            <person name="Skrede I."/>
            <person name="Drula E."/>
            <person name="Henrissat B."/>
            <person name="Morin E."/>
            <person name="Kohler A."/>
            <person name="Barry K."/>
            <person name="LaButti K."/>
            <person name="Morin E."/>
            <person name="Salamov A."/>
            <person name="Lipzen A."/>
            <person name="Mereny Z."/>
            <person name="Hegedus B."/>
            <person name="Baldrian P."/>
            <person name="Stursova M."/>
            <person name="Weitz H."/>
            <person name="Taylor A."/>
            <person name="Grigoriev I.V."/>
            <person name="Nagy L.G."/>
            <person name="Martin F."/>
            <person name="Kauserud H."/>
        </authorList>
    </citation>
    <scope>NUCLEOTIDE SEQUENCE</scope>
    <source>
        <strain evidence="3">9144</strain>
    </source>
</reference>
<dbReference type="Proteomes" id="UP001219525">
    <property type="component" value="Unassembled WGS sequence"/>
</dbReference>
<name>A0AAD6XVL7_9AGAR</name>
<comment type="caution">
    <text evidence="3">The sequence shown here is derived from an EMBL/GenBank/DDBJ whole genome shotgun (WGS) entry which is preliminary data.</text>
</comment>
<dbReference type="SUPFAM" id="SSF56112">
    <property type="entry name" value="Protein kinase-like (PK-like)"/>
    <property type="match status" value="1"/>
</dbReference>
<dbReference type="InterPro" id="IPR011009">
    <property type="entry name" value="Kinase-like_dom_sf"/>
</dbReference>
<dbReference type="InterPro" id="IPR000719">
    <property type="entry name" value="Prot_kinase_dom"/>
</dbReference>
<dbReference type="SMART" id="SM00220">
    <property type="entry name" value="S_TKc"/>
    <property type="match status" value="1"/>
</dbReference>
<feature type="region of interest" description="Disordered" evidence="1">
    <location>
        <begin position="237"/>
        <end position="258"/>
    </location>
</feature>
<keyword evidence="3" id="KW-0418">Kinase</keyword>
<evidence type="ECO:0000313" key="4">
    <source>
        <dbReference type="Proteomes" id="UP001219525"/>
    </source>
</evidence>
<keyword evidence="3" id="KW-0808">Transferase</keyword>
<evidence type="ECO:0000256" key="1">
    <source>
        <dbReference type="SAM" id="MobiDB-lite"/>
    </source>
</evidence>
<dbReference type="PANTHER" id="PTHR24359">
    <property type="entry name" value="SERINE/THREONINE-PROTEIN KINASE SBK1"/>
    <property type="match status" value="1"/>
</dbReference>
<sequence>MNTAKRYIKVARPYLLANERLAYSWLGRHPRIVECMNIGETDEEIASEEPLVLAMAPNGDLREYMQKHPNVPQRLRARWGLQIAEGLALLHEKRVVWADCTPANMLLTDDLDILLCDFGGAGIGGFENYAAPPLCYSDPEQDNAGAFMGQKSLDIFAFGCVFLEILTYNADFLRKEHTLTRGGLASNGQLLIDCIAFAPFKHIVENCWDGKYKHGSQLYDAMRDAFDKFEKVGNGPHGEVAQDGGVEDPSHAASGGGI</sequence>
<evidence type="ECO:0000259" key="2">
    <source>
        <dbReference type="PROSITE" id="PS50011"/>
    </source>
</evidence>
<dbReference type="GO" id="GO:0005524">
    <property type="term" value="F:ATP binding"/>
    <property type="evidence" value="ECO:0007669"/>
    <property type="project" value="InterPro"/>
</dbReference>
<dbReference type="EMBL" id="JARJCW010000177">
    <property type="protein sequence ID" value="KAJ7189455.1"/>
    <property type="molecule type" value="Genomic_DNA"/>
</dbReference>
<keyword evidence="4" id="KW-1185">Reference proteome</keyword>
<gene>
    <name evidence="3" type="ORF">GGX14DRAFT_485022</name>
</gene>
<organism evidence="3 4">
    <name type="scientific">Mycena pura</name>
    <dbReference type="NCBI Taxonomy" id="153505"/>
    <lineage>
        <taxon>Eukaryota</taxon>
        <taxon>Fungi</taxon>
        <taxon>Dikarya</taxon>
        <taxon>Basidiomycota</taxon>
        <taxon>Agaricomycotina</taxon>
        <taxon>Agaricomycetes</taxon>
        <taxon>Agaricomycetidae</taxon>
        <taxon>Agaricales</taxon>
        <taxon>Marasmiineae</taxon>
        <taxon>Mycenaceae</taxon>
        <taxon>Mycena</taxon>
    </lineage>
</organism>
<dbReference type="PROSITE" id="PS50011">
    <property type="entry name" value="PROTEIN_KINASE_DOM"/>
    <property type="match status" value="1"/>
</dbReference>
<proteinExistence type="predicted"/>
<protein>
    <submittedName>
        <fullName evidence="3">Kinase-like domain-containing protein</fullName>
    </submittedName>
</protein>
<dbReference type="Pfam" id="PF00069">
    <property type="entry name" value="Pkinase"/>
    <property type="match status" value="1"/>
</dbReference>
<evidence type="ECO:0000313" key="3">
    <source>
        <dbReference type="EMBL" id="KAJ7189455.1"/>
    </source>
</evidence>
<dbReference type="GO" id="GO:0004674">
    <property type="term" value="F:protein serine/threonine kinase activity"/>
    <property type="evidence" value="ECO:0007669"/>
    <property type="project" value="TreeGrafter"/>
</dbReference>